<reference evidence="21" key="1">
    <citation type="journal article" date="2019" name="Int. J. Syst. Evol. Microbiol.">
        <title>The Global Catalogue of Microorganisms (GCM) 10K type strain sequencing project: providing services to taxonomists for standard genome sequencing and annotation.</title>
        <authorList>
            <consortium name="The Broad Institute Genomics Platform"/>
            <consortium name="The Broad Institute Genome Sequencing Center for Infectious Disease"/>
            <person name="Wu L."/>
            <person name="Ma J."/>
        </authorList>
    </citation>
    <scope>NUCLEOTIDE SEQUENCE [LARGE SCALE GENOMIC DNA]</scope>
    <source>
        <strain evidence="21">JCM 13501</strain>
    </source>
</reference>
<keyword evidence="13 14" id="KW-0998">Cell outer membrane</keyword>
<evidence type="ECO:0000256" key="15">
    <source>
        <dbReference type="PROSITE-ProRule" id="PRU10144"/>
    </source>
</evidence>
<evidence type="ECO:0000259" key="18">
    <source>
        <dbReference type="Pfam" id="PF00593"/>
    </source>
</evidence>
<evidence type="ECO:0000256" key="2">
    <source>
        <dbReference type="ARBA" id="ARBA00009810"/>
    </source>
</evidence>
<feature type="domain" description="TonB-dependent receptor plug" evidence="19">
    <location>
        <begin position="86"/>
        <end position="179"/>
    </location>
</feature>
<dbReference type="CDD" id="cd01347">
    <property type="entry name" value="ligand_gated_channel"/>
    <property type="match status" value="1"/>
</dbReference>
<keyword evidence="10 16" id="KW-0798">TonB box</keyword>
<comment type="subcellular location">
    <subcellularLocation>
        <location evidence="1 14">Cell outer membrane</location>
        <topology evidence="1 14">Multi-pass membrane protein</topology>
    </subcellularLocation>
</comment>
<dbReference type="InterPro" id="IPR000531">
    <property type="entry name" value="Beta-barrel_TonB"/>
</dbReference>
<evidence type="ECO:0000256" key="13">
    <source>
        <dbReference type="ARBA" id="ARBA00023237"/>
    </source>
</evidence>
<keyword evidence="11 14" id="KW-0472">Membrane</keyword>
<evidence type="ECO:0000313" key="21">
    <source>
        <dbReference type="Proteomes" id="UP000616499"/>
    </source>
</evidence>
<evidence type="ECO:0000259" key="19">
    <source>
        <dbReference type="Pfam" id="PF07715"/>
    </source>
</evidence>
<sequence>MVSRERNVFLRQPYRLVFSAALCVIPIFGTTQAAESGASETENSTLSLDSTIITATEAAPDALPPAYGGGQVARGGQLGILGNQDIMDVPFTTSSYTSKLIEDQQGHTVGDVLSNDSSVRVASGYGNAAQVFVIRGFPLTGDDISYNGLYGVIPRQLIATEAVERVEVFKGPNAFINGVTPTGSGIGGGVNIQPKRAEETSVRRFTTDFTSDGQLGQHLDIGERIGEDDRFGVRLNLAQREGDTSVDDESQRTKLFALGLDYRGDRFRVSGDFGYQKQRLNGDRNVVYVGSSLTKIPKAPSADTNYGHDWTKSELEDTFGMLRGEYDISENWTAYAAAGAKHTHEAGTYSSPTLIDSLETITSSSSFFPHDEDNRSAMGGLRGHLQTGLISHQINLGVAGIWAEQRSAYLYTRATRYTTNLYHPVPNVEPPLNGSFGGDVRDPNITGKTKNRSIALSDTLGFLDDRILLTAGVRRQSLNVSGWGYNEQRNARYNETITTPIYGIVIKPWDYISFYANRIEGLAKGPTAPATGGSVAIINKGEVFPPARSKQVEAGVKLDLDTFGASLGIYQIEQPADGYIQGNMYVREGEQRNRGVELNVYGEPWQGLRLLAGATLIDTKLKDTQGGTNDGNHAIGVPDFQYNLGVDWDVPGLEGAALNARMLRTGGQYADAANNLSIPAWTRVDLGARYGFKVENKDVTLRANVENVANKAYWQSAYGGYLTQGEPRTVKLSASIDF</sequence>
<dbReference type="InterPro" id="IPR037066">
    <property type="entry name" value="Plug_dom_sf"/>
</dbReference>
<evidence type="ECO:0000256" key="11">
    <source>
        <dbReference type="ARBA" id="ARBA00023136"/>
    </source>
</evidence>
<keyword evidence="21" id="KW-1185">Reference proteome</keyword>
<evidence type="ECO:0000256" key="10">
    <source>
        <dbReference type="ARBA" id="ARBA00023077"/>
    </source>
</evidence>
<dbReference type="NCBIfam" id="TIGR01783">
    <property type="entry name" value="TonB-siderophor"/>
    <property type="match status" value="1"/>
</dbReference>
<feature type="chain" id="PRO_5046927884" evidence="17">
    <location>
        <begin position="34"/>
        <end position="738"/>
    </location>
</feature>
<dbReference type="RefSeq" id="WP_188866848.1">
    <property type="nucleotide sequence ID" value="NZ_BMNW01000006.1"/>
</dbReference>
<organism evidence="20 21">
    <name type="scientific">Pseudomonas asuensis</name>
    <dbReference type="NCBI Taxonomy" id="1825787"/>
    <lineage>
        <taxon>Bacteria</taxon>
        <taxon>Pseudomonadati</taxon>
        <taxon>Pseudomonadota</taxon>
        <taxon>Gammaproteobacteria</taxon>
        <taxon>Pseudomonadales</taxon>
        <taxon>Pseudomonadaceae</taxon>
        <taxon>Pseudomonas</taxon>
    </lineage>
</organism>
<dbReference type="PROSITE" id="PS01156">
    <property type="entry name" value="TONB_DEPENDENT_REC_2"/>
    <property type="match status" value="1"/>
</dbReference>
<comment type="similarity">
    <text evidence="2 14 16">Belongs to the TonB-dependent receptor family.</text>
</comment>
<accession>A0ABQ2GX95</accession>
<evidence type="ECO:0000256" key="4">
    <source>
        <dbReference type="ARBA" id="ARBA00022452"/>
    </source>
</evidence>
<dbReference type="InterPro" id="IPR010917">
    <property type="entry name" value="TonB_rcpt_CS"/>
</dbReference>
<dbReference type="Proteomes" id="UP000616499">
    <property type="component" value="Unassembled WGS sequence"/>
</dbReference>
<dbReference type="InterPro" id="IPR039426">
    <property type="entry name" value="TonB-dep_rcpt-like"/>
</dbReference>
<dbReference type="Gene3D" id="2.170.130.10">
    <property type="entry name" value="TonB-dependent receptor, plug domain"/>
    <property type="match status" value="1"/>
</dbReference>
<evidence type="ECO:0000256" key="5">
    <source>
        <dbReference type="ARBA" id="ARBA00022496"/>
    </source>
</evidence>
<proteinExistence type="inferred from homology"/>
<keyword evidence="7 17" id="KW-0732">Signal</keyword>
<evidence type="ECO:0000256" key="3">
    <source>
        <dbReference type="ARBA" id="ARBA00022448"/>
    </source>
</evidence>
<evidence type="ECO:0000256" key="8">
    <source>
        <dbReference type="ARBA" id="ARBA00023004"/>
    </source>
</evidence>
<evidence type="ECO:0000256" key="17">
    <source>
        <dbReference type="SAM" id="SignalP"/>
    </source>
</evidence>
<name>A0ABQ2GX95_9PSED</name>
<protein>
    <submittedName>
        <fullName evidence="20">TonB-dependent receptor</fullName>
    </submittedName>
</protein>
<evidence type="ECO:0000256" key="14">
    <source>
        <dbReference type="PROSITE-ProRule" id="PRU01360"/>
    </source>
</evidence>
<keyword evidence="12 20" id="KW-0675">Receptor</keyword>
<feature type="signal peptide" evidence="17">
    <location>
        <begin position="1"/>
        <end position="33"/>
    </location>
</feature>
<keyword evidence="3 14" id="KW-0813">Transport</keyword>
<evidence type="ECO:0000256" key="9">
    <source>
        <dbReference type="ARBA" id="ARBA00023065"/>
    </source>
</evidence>
<dbReference type="PANTHER" id="PTHR32552:SF82">
    <property type="entry name" value="FCUA PROTEIN"/>
    <property type="match status" value="1"/>
</dbReference>
<dbReference type="Pfam" id="PF00593">
    <property type="entry name" value="TonB_dep_Rec_b-barrel"/>
    <property type="match status" value="1"/>
</dbReference>
<gene>
    <name evidence="20" type="ORF">GCM10009425_29010</name>
</gene>
<feature type="domain" description="TonB-dependent receptor-like beta-barrel" evidence="18">
    <location>
        <begin position="261"/>
        <end position="708"/>
    </location>
</feature>
<dbReference type="InterPro" id="IPR010105">
    <property type="entry name" value="TonB_sidphr_rcpt"/>
</dbReference>
<comment type="caution">
    <text evidence="20">The sequence shown here is derived from an EMBL/GenBank/DDBJ whole genome shotgun (WGS) entry which is preliminary data.</text>
</comment>
<evidence type="ECO:0000256" key="16">
    <source>
        <dbReference type="RuleBase" id="RU003357"/>
    </source>
</evidence>
<dbReference type="PROSITE" id="PS52016">
    <property type="entry name" value="TONB_DEPENDENT_REC_3"/>
    <property type="match status" value="1"/>
</dbReference>
<evidence type="ECO:0000256" key="12">
    <source>
        <dbReference type="ARBA" id="ARBA00023170"/>
    </source>
</evidence>
<keyword evidence="4 14" id="KW-1134">Transmembrane beta strand</keyword>
<evidence type="ECO:0000313" key="20">
    <source>
        <dbReference type="EMBL" id="GGM16294.1"/>
    </source>
</evidence>
<evidence type="ECO:0000256" key="6">
    <source>
        <dbReference type="ARBA" id="ARBA00022692"/>
    </source>
</evidence>
<feature type="short sequence motif" description="TonB C-terminal box" evidence="15">
    <location>
        <begin position="721"/>
        <end position="738"/>
    </location>
</feature>
<dbReference type="InterPro" id="IPR036942">
    <property type="entry name" value="Beta-barrel_TonB_sf"/>
</dbReference>
<keyword evidence="5" id="KW-0410">Iron transport</keyword>
<dbReference type="SUPFAM" id="SSF56935">
    <property type="entry name" value="Porins"/>
    <property type="match status" value="1"/>
</dbReference>
<evidence type="ECO:0000256" key="7">
    <source>
        <dbReference type="ARBA" id="ARBA00022729"/>
    </source>
</evidence>
<keyword evidence="6 14" id="KW-0812">Transmembrane</keyword>
<keyword evidence="9" id="KW-0406">Ion transport</keyword>
<dbReference type="PANTHER" id="PTHR32552">
    <property type="entry name" value="FERRICHROME IRON RECEPTOR-RELATED"/>
    <property type="match status" value="1"/>
</dbReference>
<dbReference type="Gene3D" id="2.40.170.20">
    <property type="entry name" value="TonB-dependent receptor, beta-barrel domain"/>
    <property type="match status" value="1"/>
</dbReference>
<keyword evidence="8" id="KW-0408">Iron</keyword>
<dbReference type="EMBL" id="BMNW01000006">
    <property type="protein sequence ID" value="GGM16294.1"/>
    <property type="molecule type" value="Genomic_DNA"/>
</dbReference>
<evidence type="ECO:0000256" key="1">
    <source>
        <dbReference type="ARBA" id="ARBA00004571"/>
    </source>
</evidence>
<dbReference type="Pfam" id="PF07715">
    <property type="entry name" value="Plug"/>
    <property type="match status" value="1"/>
</dbReference>
<dbReference type="InterPro" id="IPR012910">
    <property type="entry name" value="Plug_dom"/>
</dbReference>